<gene>
    <name evidence="2" type="ORF">ANIA_04689</name>
</gene>
<dbReference type="OMA" id="FQGVVWK"/>
<dbReference type="eggNOG" id="ENOG502RNUM">
    <property type="taxonomic scope" value="Eukaryota"/>
</dbReference>
<organism evidence="2 3">
    <name type="scientific">Emericella nidulans (strain FGSC A4 / ATCC 38163 / CBS 112.46 / NRRL 194 / M139)</name>
    <name type="common">Aspergillus nidulans</name>
    <dbReference type="NCBI Taxonomy" id="227321"/>
    <lineage>
        <taxon>Eukaryota</taxon>
        <taxon>Fungi</taxon>
        <taxon>Dikarya</taxon>
        <taxon>Ascomycota</taxon>
        <taxon>Pezizomycotina</taxon>
        <taxon>Eurotiomycetes</taxon>
        <taxon>Eurotiomycetidae</taxon>
        <taxon>Eurotiales</taxon>
        <taxon>Aspergillaceae</taxon>
        <taxon>Aspergillus</taxon>
        <taxon>Aspergillus subgen. Nidulantes</taxon>
    </lineage>
</organism>
<dbReference type="GeneID" id="2872487"/>
<feature type="region of interest" description="Disordered" evidence="1">
    <location>
        <begin position="237"/>
        <end position="337"/>
    </location>
</feature>
<sequence>MSDDEDDYYEYDEFEDDGIFWVEEADPTAADDLAAAATYDSSFPDDPSLETADLYSDWEEISDDYYDDDPTVVRRLRAIGAWPIDQPTHINAPSSKRRKGAATLAADLTSFQGVAWKHPQDETDVVEIYAPGDGEKVSLLKNWREVFRDAKPAIGRLRGRIPPSKTLDVVSSEQSESDLDVPSLVEDNIEDEMGSLDAAEALPANMLPTRIHSQVVIETPSRESSVHSKKGKLEELKNILEPVIEDQGTTTNGAATEYPAEEAKEPTATAPQRGRKRKASISVDDQLDQSGNNTGAERQTRAKRAATTKFSQNKTLLTAEPAPASSAPVRRSARHKK</sequence>
<name>Q5B441_EMENI</name>
<accession>C8VAY9</accession>
<dbReference type="STRING" id="227321.Q5B441"/>
<dbReference type="RefSeq" id="XP_662293.1">
    <property type="nucleotide sequence ID" value="XM_657201.2"/>
</dbReference>
<dbReference type="KEGG" id="ani:ANIA_04689"/>
<evidence type="ECO:0000313" key="3">
    <source>
        <dbReference type="Proteomes" id="UP000000560"/>
    </source>
</evidence>
<keyword evidence="3" id="KW-1185">Reference proteome</keyword>
<feature type="compositionally biased region" description="Polar residues" evidence="1">
    <location>
        <begin position="288"/>
        <end position="297"/>
    </location>
</feature>
<evidence type="ECO:0000256" key="1">
    <source>
        <dbReference type="SAM" id="MobiDB-lite"/>
    </source>
</evidence>
<protein>
    <submittedName>
        <fullName evidence="2">Uncharacterized protein</fullName>
    </submittedName>
</protein>
<reference evidence="3" key="1">
    <citation type="journal article" date="2005" name="Nature">
        <title>Sequencing of Aspergillus nidulans and comparative analysis with A. fumigatus and A. oryzae.</title>
        <authorList>
            <person name="Galagan J.E."/>
            <person name="Calvo S.E."/>
            <person name="Cuomo C."/>
            <person name="Ma L.J."/>
            <person name="Wortman J.R."/>
            <person name="Batzoglou S."/>
            <person name="Lee S.I."/>
            <person name="Basturkmen M."/>
            <person name="Spevak C.C."/>
            <person name="Clutterbuck J."/>
            <person name="Kapitonov V."/>
            <person name="Jurka J."/>
            <person name="Scazzocchio C."/>
            <person name="Farman M."/>
            <person name="Butler J."/>
            <person name="Purcell S."/>
            <person name="Harris S."/>
            <person name="Braus G.H."/>
            <person name="Draht O."/>
            <person name="Busch S."/>
            <person name="D'Enfert C."/>
            <person name="Bouchier C."/>
            <person name="Goldman G.H."/>
            <person name="Bell-Pedersen D."/>
            <person name="Griffiths-Jones S."/>
            <person name="Doonan J.H."/>
            <person name="Yu J."/>
            <person name="Vienken K."/>
            <person name="Pain A."/>
            <person name="Freitag M."/>
            <person name="Selker E.U."/>
            <person name="Archer D.B."/>
            <person name="Penalva M.A."/>
            <person name="Oakley B.R."/>
            <person name="Momany M."/>
            <person name="Tanaka T."/>
            <person name="Kumagai T."/>
            <person name="Asai K."/>
            <person name="Machida M."/>
            <person name="Nierman W.C."/>
            <person name="Denning D.W."/>
            <person name="Caddick M."/>
            <person name="Hynes M."/>
            <person name="Paoletti M."/>
            <person name="Fischer R."/>
            <person name="Miller B."/>
            <person name="Dyer P."/>
            <person name="Sachs M.S."/>
            <person name="Osmani S.A."/>
            <person name="Birren B.W."/>
        </authorList>
    </citation>
    <scope>NUCLEOTIDE SEQUENCE [LARGE SCALE GENOMIC DNA]</scope>
    <source>
        <strain evidence="3">FGSC A4 / ATCC 38163 / CBS 112.46 / NRRL 194 / M139</strain>
    </source>
</reference>
<dbReference type="OrthoDB" id="5372734at2759"/>
<proteinExistence type="predicted"/>
<dbReference type="AlphaFoldDB" id="Q5B441"/>
<dbReference type="EMBL" id="BN001303">
    <property type="protein sequence ID" value="CBF76994.1"/>
    <property type="molecule type" value="Genomic_DNA"/>
</dbReference>
<dbReference type="HOGENOM" id="CLU_067588_0_0_1"/>
<accession>Q5B441</accession>
<dbReference type="Proteomes" id="UP000000560">
    <property type="component" value="Chromosome III"/>
</dbReference>
<feature type="compositionally biased region" description="Low complexity" evidence="1">
    <location>
        <begin position="319"/>
        <end position="330"/>
    </location>
</feature>
<reference evidence="3" key="2">
    <citation type="journal article" date="2009" name="Fungal Genet. Biol.">
        <title>The 2008 update of the Aspergillus nidulans genome annotation: a community effort.</title>
        <authorList>
            <person name="Wortman J.R."/>
            <person name="Gilsenan J.M."/>
            <person name="Joardar V."/>
            <person name="Deegan J."/>
            <person name="Clutterbuck J."/>
            <person name="Andersen M.R."/>
            <person name="Archer D."/>
            <person name="Bencina M."/>
            <person name="Braus G."/>
            <person name="Coutinho P."/>
            <person name="von Dohren H."/>
            <person name="Doonan J."/>
            <person name="Driessen A.J."/>
            <person name="Durek P."/>
            <person name="Espeso E."/>
            <person name="Fekete E."/>
            <person name="Flipphi M."/>
            <person name="Estrada C.G."/>
            <person name="Geysens S."/>
            <person name="Goldman G."/>
            <person name="de Groot P.W."/>
            <person name="Hansen K."/>
            <person name="Harris S.D."/>
            <person name="Heinekamp T."/>
            <person name="Helmstaedt K."/>
            <person name="Henrissat B."/>
            <person name="Hofmann G."/>
            <person name="Homan T."/>
            <person name="Horio T."/>
            <person name="Horiuchi H."/>
            <person name="James S."/>
            <person name="Jones M."/>
            <person name="Karaffa L."/>
            <person name="Karanyi Z."/>
            <person name="Kato M."/>
            <person name="Keller N."/>
            <person name="Kelly D.E."/>
            <person name="Kiel J.A."/>
            <person name="Kim J.M."/>
            <person name="van der Klei I.J."/>
            <person name="Klis F.M."/>
            <person name="Kovalchuk A."/>
            <person name="Krasevec N."/>
            <person name="Kubicek C.P."/>
            <person name="Liu B."/>
            <person name="Maccabe A."/>
            <person name="Meyer V."/>
            <person name="Mirabito P."/>
            <person name="Miskei M."/>
            <person name="Mos M."/>
            <person name="Mullins J."/>
            <person name="Nelson D.R."/>
            <person name="Nielsen J."/>
            <person name="Oakley B.R."/>
            <person name="Osmani S.A."/>
            <person name="Pakula T."/>
            <person name="Paszewski A."/>
            <person name="Paulsen I."/>
            <person name="Pilsyk S."/>
            <person name="Pocsi I."/>
            <person name="Punt P.J."/>
            <person name="Ram A.F."/>
            <person name="Ren Q."/>
            <person name="Robellet X."/>
            <person name="Robson G."/>
            <person name="Seiboth B."/>
            <person name="van Solingen P."/>
            <person name="Specht T."/>
            <person name="Sun J."/>
            <person name="Taheri-Talesh N."/>
            <person name="Takeshita N."/>
            <person name="Ussery D."/>
            <person name="vanKuyk P.A."/>
            <person name="Visser H."/>
            <person name="van de Vondervoort P.J."/>
            <person name="de Vries R.P."/>
            <person name="Walton J."/>
            <person name="Xiang X."/>
            <person name="Xiong Y."/>
            <person name="Zeng A.P."/>
            <person name="Brandt B.W."/>
            <person name="Cornell M.J."/>
            <person name="van den Hondel C.A."/>
            <person name="Visser J."/>
            <person name="Oliver S.G."/>
            <person name="Turner G."/>
        </authorList>
    </citation>
    <scope>GENOME REANNOTATION</scope>
    <source>
        <strain evidence="3">FGSC A4 / ATCC 38163 / CBS 112.46 / NRRL 194 / M139</strain>
    </source>
</reference>
<dbReference type="InParanoid" id="Q5B441"/>
<evidence type="ECO:0000313" key="2">
    <source>
        <dbReference type="EMBL" id="CBF76994.1"/>
    </source>
</evidence>
<dbReference type="VEuPathDB" id="FungiDB:AN4689"/>